<evidence type="ECO:0000313" key="1">
    <source>
        <dbReference type="EMBL" id="OES45795.1"/>
    </source>
</evidence>
<dbReference type="STRING" id="1714016.BA724_03040"/>
<comment type="caution">
    <text evidence="1">The sequence shown here is derived from an EMBL/GenBank/DDBJ whole genome shotgun (WGS) entry which is preliminary data.</text>
</comment>
<protein>
    <submittedName>
        <fullName evidence="1">Uncharacterized protein</fullName>
    </submittedName>
</protein>
<reference evidence="1 2" key="1">
    <citation type="submission" date="2016-06" db="EMBL/GenBank/DDBJ databases">
        <title>Domibacillus iocasae genome sequencing.</title>
        <authorList>
            <person name="Verma A."/>
            <person name="Pal Y."/>
            <person name="Ojha A.K."/>
            <person name="Krishnamurthi S."/>
        </authorList>
    </citation>
    <scope>NUCLEOTIDE SEQUENCE [LARGE SCALE GENOMIC DNA]</scope>
    <source>
        <strain evidence="1 2">DSM 29979</strain>
    </source>
</reference>
<dbReference type="AlphaFoldDB" id="A0A1E7DS10"/>
<name>A0A1E7DS10_9BACI</name>
<sequence length="128" mass="14634">MLTFYNDVEELVAGGETGEAKVNYQLLLAAQDCLNVIVLQFHKMDPVAHGDGSGNQYDRESFDERLKFLEYGSSMEVFIYQTKKYYSLITAFAKQIGNRELLELIPSQESIIINKVETYISRCRIHGI</sequence>
<organism evidence="1 2">
    <name type="scientific">Domibacillus iocasae</name>
    <dbReference type="NCBI Taxonomy" id="1714016"/>
    <lineage>
        <taxon>Bacteria</taxon>
        <taxon>Bacillati</taxon>
        <taxon>Bacillota</taxon>
        <taxon>Bacilli</taxon>
        <taxon>Bacillales</taxon>
        <taxon>Bacillaceae</taxon>
        <taxon>Domibacillus</taxon>
    </lineage>
</organism>
<dbReference type="OrthoDB" id="9966978at2"/>
<keyword evidence="2" id="KW-1185">Reference proteome</keyword>
<evidence type="ECO:0000313" key="2">
    <source>
        <dbReference type="Proteomes" id="UP000095658"/>
    </source>
</evidence>
<dbReference type="RefSeq" id="WP_069937792.1">
    <property type="nucleotide sequence ID" value="NZ_MAMP01000012.1"/>
</dbReference>
<gene>
    <name evidence="1" type="ORF">BA724_03040</name>
</gene>
<proteinExistence type="predicted"/>
<accession>A0A1E7DS10</accession>
<dbReference type="Proteomes" id="UP000095658">
    <property type="component" value="Unassembled WGS sequence"/>
</dbReference>
<dbReference type="EMBL" id="MAMP01000012">
    <property type="protein sequence ID" value="OES45795.1"/>
    <property type="molecule type" value="Genomic_DNA"/>
</dbReference>